<keyword evidence="3" id="KW-1185">Reference proteome</keyword>
<protein>
    <submittedName>
        <fullName evidence="2">Uncharacterized protein</fullName>
    </submittedName>
</protein>
<feature type="compositionally biased region" description="Polar residues" evidence="1">
    <location>
        <begin position="235"/>
        <end position="289"/>
    </location>
</feature>
<sequence length="407" mass="43474">MSGFLDAFKVKPIPLERVYETWTPPPPTFTGSSTQNVDTWLATIKEGCTKHNVPKESWHRVAEHYMAPKARARLDELHEVMAKVHGGKYKWNWEKYSVAMKNMGWDIDPKMTKTVKMFANSLFSRGSSGIREESWTRVDAPKEMSAAKDKQSLLGRARPASRRATTDAVVMSPTSSKSHKSSAAPSSKSSAAVSTKSSKDSLKTAKKEVKPPKPPKKDSEPLKPKEKSSKAPPTAWSTGAGSVLTRSNSIDKVLKRTNSIGDKMLSRSNSTDKASTPRPNLKSRSTTELVSPGVAASMSSSSGAVANPNPIPTELAQLPVWLLNATNALDFLSSEHPKVMSTISAILITVGSIPAIPAIAAGAGGPILASGAAHAVGAIAVGIGSWLKTQSEVNAGQQQGQQAIEKK</sequence>
<dbReference type="EMBL" id="KN880582">
    <property type="protein sequence ID" value="KIY65660.1"/>
    <property type="molecule type" value="Genomic_DNA"/>
</dbReference>
<feature type="compositionally biased region" description="Basic and acidic residues" evidence="1">
    <location>
        <begin position="197"/>
        <end position="229"/>
    </location>
</feature>
<proteinExistence type="predicted"/>
<evidence type="ECO:0000256" key="1">
    <source>
        <dbReference type="SAM" id="MobiDB-lite"/>
    </source>
</evidence>
<feature type="compositionally biased region" description="Low complexity" evidence="1">
    <location>
        <begin position="172"/>
        <end position="196"/>
    </location>
</feature>
<dbReference type="AlphaFoldDB" id="A0A0D7B625"/>
<dbReference type="STRING" id="1314674.A0A0D7B625"/>
<evidence type="ECO:0000313" key="2">
    <source>
        <dbReference type="EMBL" id="KIY65660.1"/>
    </source>
</evidence>
<feature type="compositionally biased region" description="Basic and acidic residues" evidence="1">
    <location>
        <begin position="131"/>
        <end position="151"/>
    </location>
</feature>
<feature type="compositionally biased region" description="Low complexity" evidence="1">
    <location>
        <begin position="290"/>
        <end position="305"/>
    </location>
</feature>
<dbReference type="Proteomes" id="UP000054007">
    <property type="component" value="Unassembled WGS sequence"/>
</dbReference>
<reference evidence="2 3" key="1">
    <citation type="journal article" date="2015" name="Fungal Genet. Biol.">
        <title>Evolution of novel wood decay mechanisms in Agaricales revealed by the genome sequences of Fistulina hepatica and Cylindrobasidium torrendii.</title>
        <authorList>
            <person name="Floudas D."/>
            <person name="Held B.W."/>
            <person name="Riley R."/>
            <person name="Nagy L.G."/>
            <person name="Koehler G."/>
            <person name="Ransdell A.S."/>
            <person name="Younus H."/>
            <person name="Chow J."/>
            <person name="Chiniquy J."/>
            <person name="Lipzen A."/>
            <person name="Tritt A."/>
            <person name="Sun H."/>
            <person name="Haridas S."/>
            <person name="LaButti K."/>
            <person name="Ohm R.A."/>
            <person name="Kues U."/>
            <person name="Blanchette R.A."/>
            <person name="Grigoriev I.V."/>
            <person name="Minto R.E."/>
            <person name="Hibbett D.S."/>
        </authorList>
    </citation>
    <scope>NUCLEOTIDE SEQUENCE [LARGE SCALE GENOMIC DNA]</scope>
    <source>
        <strain evidence="2 3">FP15055 ss-10</strain>
    </source>
</reference>
<name>A0A0D7B625_9AGAR</name>
<accession>A0A0D7B625</accession>
<dbReference type="OrthoDB" id="3250110at2759"/>
<evidence type="ECO:0000313" key="3">
    <source>
        <dbReference type="Proteomes" id="UP000054007"/>
    </source>
</evidence>
<gene>
    <name evidence="2" type="ORF">CYLTODRAFT_492163</name>
</gene>
<organism evidence="2 3">
    <name type="scientific">Cylindrobasidium torrendii FP15055 ss-10</name>
    <dbReference type="NCBI Taxonomy" id="1314674"/>
    <lineage>
        <taxon>Eukaryota</taxon>
        <taxon>Fungi</taxon>
        <taxon>Dikarya</taxon>
        <taxon>Basidiomycota</taxon>
        <taxon>Agaricomycotina</taxon>
        <taxon>Agaricomycetes</taxon>
        <taxon>Agaricomycetidae</taxon>
        <taxon>Agaricales</taxon>
        <taxon>Marasmiineae</taxon>
        <taxon>Physalacriaceae</taxon>
        <taxon>Cylindrobasidium</taxon>
    </lineage>
</organism>
<feature type="region of interest" description="Disordered" evidence="1">
    <location>
        <begin position="131"/>
        <end position="305"/>
    </location>
</feature>